<dbReference type="KEGG" id="emt:CPZ25_019210"/>
<dbReference type="EMBL" id="CP029487">
    <property type="protein sequence ID" value="QCT73354.1"/>
    <property type="molecule type" value="Genomic_DNA"/>
</dbReference>
<dbReference type="InterPro" id="IPR051044">
    <property type="entry name" value="MAG_DAG_Lipase"/>
</dbReference>
<accession>A0A4P9CCE6</accession>
<evidence type="ECO:0000259" key="1">
    <source>
        <dbReference type="Pfam" id="PF12146"/>
    </source>
</evidence>
<dbReference type="PANTHER" id="PTHR11614">
    <property type="entry name" value="PHOSPHOLIPASE-RELATED"/>
    <property type="match status" value="1"/>
</dbReference>
<dbReference type="SUPFAM" id="SSF53474">
    <property type="entry name" value="alpha/beta-Hydrolases"/>
    <property type="match status" value="1"/>
</dbReference>
<evidence type="ECO:0000313" key="3">
    <source>
        <dbReference type="Proteomes" id="UP000218387"/>
    </source>
</evidence>
<dbReference type="Gene3D" id="3.40.50.1820">
    <property type="entry name" value="alpha/beta hydrolase"/>
    <property type="match status" value="1"/>
</dbReference>
<dbReference type="Proteomes" id="UP000218387">
    <property type="component" value="Chromosome"/>
</dbReference>
<organism evidence="2 3">
    <name type="scientific">Eubacterium maltosivorans</name>
    <dbReference type="NCBI Taxonomy" id="2041044"/>
    <lineage>
        <taxon>Bacteria</taxon>
        <taxon>Bacillati</taxon>
        <taxon>Bacillota</taxon>
        <taxon>Clostridia</taxon>
        <taxon>Eubacteriales</taxon>
        <taxon>Eubacteriaceae</taxon>
        <taxon>Eubacterium</taxon>
    </lineage>
</organism>
<keyword evidence="2" id="KW-0378">Hydrolase</keyword>
<proteinExistence type="predicted"/>
<feature type="domain" description="Serine aminopeptidase S33" evidence="1">
    <location>
        <begin position="28"/>
        <end position="293"/>
    </location>
</feature>
<dbReference type="GO" id="GO:0016787">
    <property type="term" value="F:hydrolase activity"/>
    <property type="evidence" value="ECO:0007669"/>
    <property type="project" value="UniProtKB-KW"/>
</dbReference>
<dbReference type="RefSeq" id="WP_096920783.1">
    <property type="nucleotide sequence ID" value="NZ_CP029487.1"/>
</dbReference>
<name>A0A4P9CCE6_EUBML</name>
<evidence type="ECO:0000313" key="2">
    <source>
        <dbReference type="EMBL" id="QCT73354.1"/>
    </source>
</evidence>
<dbReference type="InterPro" id="IPR022742">
    <property type="entry name" value="Hydrolase_4"/>
</dbReference>
<protein>
    <submittedName>
        <fullName evidence="2">Alpha/beta hydrolase</fullName>
    </submittedName>
</protein>
<keyword evidence="3" id="KW-1185">Reference proteome</keyword>
<dbReference type="AlphaFoldDB" id="A0A4P9CCE6"/>
<dbReference type="Pfam" id="PF12146">
    <property type="entry name" value="Hydrolase_4"/>
    <property type="match status" value="1"/>
</dbReference>
<sequence length="309" mass="35017">MIRLDPQNFEASDGARIYYYSTPRNLDTKAVLIIVHGMAEHAIRYTEFADFLYRRGVIVYAIDQRGHGMTGTFDGTLGYFDDVDGWQRIVEDINELTERVREENPDLPLFILGHSMGSVVTRTCLIDFGGLFQGGVIVGTTMGVSKAVRSLGKAIAKAEIAKYGPTHPSERLTQMSFGSYNKKFAPNRTEYDWLSVNALNVDTYLKDPLCGFTCTSAFFYDLFTGLDYANDPRNIFRMPADLPIYLISGGSDPVSNMGKEVRALYQRFKKADMKDVSITLYPGKRHEVLNETNRREVYQDILSFIQKHF</sequence>
<gene>
    <name evidence="2" type="ORF">CPZ25_019210</name>
</gene>
<dbReference type="InterPro" id="IPR029058">
    <property type="entry name" value="AB_hydrolase_fold"/>
</dbReference>
<reference evidence="2 3" key="1">
    <citation type="submission" date="2018-05" db="EMBL/GenBank/DDBJ databases">
        <title>Genome comparison of Eubacterium sp.</title>
        <authorList>
            <person name="Feng Y."/>
            <person name="Sanchez-Andrea I."/>
            <person name="Stams A.J.M."/>
            <person name="De Vos W.M."/>
        </authorList>
    </citation>
    <scope>NUCLEOTIDE SEQUENCE [LARGE SCALE GENOMIC DNA]</scope>
    <source>
        <strain evidence="2 3">YI</strain>
    </source>
</reference>